<evidence type="ECO:0000313" key="1">
    <source>
        <dbReference type="Proteomes" id="UP000887565"/>
    </source>
</evidence>
<sequence>MGLNNESGKQVGLYLRFSAEQNGTERKEIDTTLLNEREIFVPFDSAERFKLLAIGSVPSKKAKAFHANELSNLWQNYF</sequence>
<name>A0A915JKB7_ROMCU</name>
<reference evidence="2" key="1">
    <citation type="submission" date="2022-11" db="UniProtKB">
        <authorList>
            <consortium name="WormBaseParasite"/>
        </authorList>
    </citation>
    <scope>IDENTIFICATION</scope>
</reference>
<keyword evidence="1" id="KW-1185">Reference proteome</keyword>
<dbReference type="Proteomes" id="UP000887565">
    <property type="component" value="Unplaced"/>
</dbReference>
<protein>
    <submittedName>
        <fullName evidence="2">Uncharacterized protein</fullName>
    </submittedName>
</protein>
<dbReference type="AlphaFoldDB" id="A0A915JKB7"/>
<proteinExistence type="predicted"/>
<evidence type="ECO:0000313" key="2">
    <source>
        <dbReference type="WBParaSite" id="nRc.2.0.1.t26610-RA"/>
    </source>
</evidence>
<organism evidence="1 2">
    <name type="scientific">Romanomermis culicivorax</name>
    <name type="common">Nematode worm</name>
    <dbReference type="NCBI Taxonomy" id="13658"/>
    <lineage>
        <taxon>Eukaryota</taxon>
        <taxon>Metazoa</taxon>
        <taxon>Ecdysozoa</taxon>
        <taxon>Nematoda</taxon>
        <taxon>Enoplea</taxon>
        <taxon>Dorylaimia</taxon>
        <taxon>Mermithida</taxon>
        <taxon>Mermithoidea</taxon>
        <taxon>Mermithidae</taxon>
        <taxon>Romanomermis</taxon>
    </lineage>
</organism>
<accession>A0A915JKB7</accession>
<dbReference type="WBParaSite" id="nRc.2.0.1.t26610-RA">
    <property type="protein sequence ID" value="nRc.2.0.1.t26610-RA"/>
    <property type="gene ID" value="nRc.2.0.1.g26610"/>
</dbReference>